<name>A0A6M0K1P1_9GAMM</name>
<dbReference type="HAMAP" id="MF_00674">
    <property type="entry name" value="UPF0251"/>
    <property type="match status" value="1"/>
</dbReference>
<accession>A0A6M0K1P1</accession>
<feature type="region of interest" description="Disordered" evidence="3">
    <location>
        <begin position="85"/>
        <end position="122"/>
    </location>
</feature>
<comment type="similarity">
    <text evidence="1 2">Belongs to the UPF0251 family.</text>
</comment>
<dbReference type="InterPro" id="IPR036388">
    <property type="entry name" value="WH-like_DNA-bd_sf"/>
</dbReference>
<organism evidence="4 5">
    <name type="scientific">Thiorhodococcus minor</name>
    <dbReference type="NCBI Taxonomy" id="57489"/>
    <lineage>
        <taxon>Bacteria</taxon>
        <taxon>Pseudomonadati</taxon>
        <taxon>Pseudomonadota</taxon>
        <taxon>Gammaproteobacteria</taxon>
        <taxon>Chromatiales</taxon>
        <taxon>Chromatiaceae</taxon>
        <taxon>Thiorhodococcus</taxon>
    </lineage>
</organism>
<dbReference type="SUPFAM" id="SSF88659">
    <property type="entry name" value="Sigma3 and sigma4 domains of RNA polymerase sigma factors"/>
    <property type="match status" value="1"/>
</dbReference>
<dbReference type="Proteomes" id="UP000483379">
    <property type="component" value="Unassembled WGS sequence"/>
</dbReference>
<protein>
    <recommendedName>
        <fullName evidence="2">UPF0251 protein G3446_17515</fullName>
    </recommendedName>
</protein>
<dbReference type="AlphaFoldDB" id="A0A6M0K1P1"/>
<dbReference type="PANTHER" id="PTHR37478:SF2">
    <property type="entry name" value="UPF0251 PROTEIN TK0562"/>
    <property type="match status" value="1"/>
</dbReference>
<dbReference type="InterPro" id="IPR013324">
    <property type="entry name" value="RNA_pol_sigma_r3/r4-like"/>
</dbReference>
<dbReference type="InterPro" id="IPR002852">
    <property type="entry name" value="UPF0251"/>
</dbReference>
<dbReference type="PANTHER" id="PTHR37478">
    <property type="match status" value="1"/>
</dbReference>
<dbReference type="RefSeq" id="WP_164454129.1">
    <property type="nucleotide sequence ID" value="NZ_JAAIJQ010000058.1"/>
</dbReference>
<sequence>MPGRRRRARCIDFDPGYLCFKPCGRPGRGTERISLRADELEAMRLADLEGLYQEEAARRMGISRTTLSRTLAEARRKVADALVGGKRLVVEPDPNQPPADAQTAGERAQSRPSAAAEETRQS</sequence>
<comment type="caution">
    <text evidence="4">The sequence shown here is derived from an EMBL/GenBank/DDBJ whole genome shotgun (WGS) entry which is preliminary data.</text>
</comment>
<dbReference type="Gene3D" id="1.10.10.10">
    <property type="entry name" value="Winged helix-like DNA-binding domain superfamily/Winged helix DNA-binding domain"/>
    <property type="match status" value="1"/>
</dbReference>
<evidence type="ECO:0000313" key="4">
    <source>
        <dbReference type="EMBL" id="NEV63666.1"/>
    </source>
</evidence>
<evidence type="ECO:0000256" key="1">
    <source>
        <dbReference type="ARBA" id="ARBA00009350"/>
    </source>
</evidence>
<keyword evidence="5" id="KW-1185">Reference proteome</keyword>
<proteinExistence type="inferred from homology"/>
<dbReference type="EMBL" id="JAAIJQ010000058">
    <property type="protein sequence ID" value="NEV63666.1"/>
    <property type="molecule type" value="Genomic_DNA"/>
</dbReference>
<dbReference type="Pfam" id="PF02001">
    <property type="entry name" value="DUF134"/>
    <property type="match status" value="1"/>
</dbReference>
<evidence type="ECO:0000256" key="3">
    <source>
        <dbReference type="SAM" id="MobiDB-lite"/>
    </source>
</evidence>
<reference evidence="4 5" key="1">
    <citation type="submission" date="2020-02" db="EMBL/GenBank/DDBJ databases">
        <title>Genome sequences of Thiorhodococcus mannitoliphagus and Thiorhodococcus minor, purple sulfur photosynthetic bacteria in the gammaproteobacterial family, Chromatiaceae.</title>
        <authorList>
            <person name="Aviles F.A."/>
            <person name="Meyer T.E."/>
            <person name="Kyndt J.A."/>
        </authorList>
    </citation>
    <scope>NUCLEOTIDE SEQUENCE [LARGE SCALE GENOMIC DNA]</scope>
    <source>
        <strain evidence="4 5">DSM 11518</strain>
    </source>
</reference>
<evidence type="ECO:0000256" key="2">
    <source>
        <dbReference type="HAMAP-Rule" id="MF_00674"/>
    </source>
</evidence>
<evidence type="ECO:0000313" key="5">
    <source>
        <dbReference type="Proteomes" id="UP000483379"/>
    </source>
</evidence>
<gene>
    <name evidence="4" type="ORF">G3446_17515</name>
</gene>